<dbReference type="Gene3D" id="2.70.98.10">
    <property type="match status" value="1"/>
</dbReference>
<dbReference type="InterPro" id="IPR011013">
    <property type="entry name" value="Gal_mutarotase_sf_dom"/>
</dbReference>
<evidence type="ECO:0000256" key="3">
    <source>
        <dbReference type="ARBA" id="ARBA00006206"/>
    </source>
</evidence>
<evidence type="ECO:0000313" key="12">
    <source>
        <dbReference type="EMBL" id="ADV49932.1"/>
    </source>
</evidence>
<evidence type="ECO:0000256" key="8">
    <source>
        <dbReference type="PIRNR" id="PIRNR005096"/>
    </source>
</evidence>
<evidence type="ECO:0000256" key="11">
    <source>
        <dbReference type="PIRSR" id="PIRSR005096-3"/>
    </source>
</evidence>
<dbReference type="PANTHER" id="PTHR10091:SF0">
    <property type="entry name" value="GALACTOSE MUTAROTASE"/>
    <property type="match status" value="1"/>
</dbReference>
<dbReference type="InterPro" id="IPR047215">
    <property type="entry name" value="Galactose_mutarotase-like"/>
</dbReference>
<dbReference type="GO" id="GO:0004034">
    <property type="term" value="F:aldose 1-epimerase activity"/>
    <property type="evidence" value="ECO:0007669"/>
    <property type="project" value="UniProtKB-EC"/>
</dbReference>
<evidence type="ECO:0000256" key="7">
    <source>
        <dbReference type="ARBA" id="ARBA00023277"/>
    </source>
</evidence>
<dbReference type="eggNOG" id="COG2017">
    <property type="taxonomic scope" value="Bacteria"/>
</dbReference>
<dbReference type="AlphaFoldDB" id="E6XB68"/>
<keyword evidence="13" id="KW-1185">Reference proteome</keyword>
<feature type="active site" description="Proton acceptor" evidence="9">
    <location>
        <position position="295"/>
    </location>
</feature>
<evidence type="ECO:0000256" key="10">
    <source>
        <dbReference type="PIRSR" id="PIRSR005096-2"/>
    </source>
</evidence>
<dbReference type="UniPathway" id="UPA00242"/>
<dbReference type="CDD" id="cd09019">
    <property type="entry name" value="galactose_mutarotase_like"/>
    <property type="match status" value="1"/>
</dbReference>
<feature type="binding site" evidence="10">
    <location>
        <position position="248"/>
    </location>
    <ligand>
        <name>beta-D-galactose</name>
        <dbReference type="ChEBI" id="CHEBI:27667"/>
    </ligand>
</feature>
<feature type="binding site" evidence="11">
    <location>
        <begin position="190"/>
        <end position="192"/>
    </location>
    <ligand>
        <name>beta-D-galactose</name>
        <dbReference type="ChEBI" id="CHEBI:27667"/>
    </ligand>
</feature>
<accession>E6XB68</accession>
<keyword evidence="6 8" id="KW-0413">Isomerase</keyword>
<keyword evidence="5" id="KW-0106">Calcium</keyword>
<dbReference type="GO" id="GO:0033499">
    <property type="term" value="P:galactose catabolic process via UDP-galactose, Leloir pathway"/>
    <property type="evidence" value="ECO:0007669"/>
    <property type="project" value="TreeGrafter"/>
</dbReference>
<proteinExistence type="inferred from homology"/>
<comment type="subunit">
    <text evidence="4">Monomer.</text>
</comment>
<dbReference type="EMBL" id="CP002453">
    <property type="protein sequence ID" value="ADV49932.1"/>
    <property type="molecule type" value="Genomic_DNA"/>
</dbReference>
<reference evidence="12 13" key="1">
    <citation type="journal article" date="2010" name="Stand. Genomic Sci.">
        <title>Complete genome sequence of Cellulophaga algicola type strain (IC166).</title>
        <authorList>
            <person name="Abt B."/>
            <person name="Lu M."/>
            <person name="Misra M."/>
            <person name="Han C."/>
            <person name="Nolan M."/>
            <person name="Lucas S."/>
            <person name="Hammon N."/>
            <person name="Deshpande S."/>
            <person name="Cheng J.F."/>
            <person name="Tapia R."/>
            <person name="Goodwin L."/>
            <person name="Pitluck S."/>
            <person name="Liolios K."/>
            <person name="Pagani I."/>
            <person name="Ivanova N."/>
            <person name="Mavromatis K."/>
            <person name="Ovchinikova G."/>
            <person name="Pati A."/>
            <person name="Chen A."/>
            <person name="Palaniappan K."/>
            <person name="Land M."/>
            <person name="Hauser L."/>
            <person name="Chang Y.J."/>
            <person name="Jeffries C.D."/>
            <person name="Detter J.C."/>
            <person name="Brambilla E."/>
            <person name="Rohde M."/>
            <person name="Tindall B.J."/>
            <person name="Goker M."/>
            <person name="Woyke T."/>
            <person name="Bristow J."/>
            <person name="Eisen J.A."/>
            <person name="Markowitz V."/>
            <person name="Hugenholtz P."/>
            <person name="Kyrpides N.C."/>
            <person name="Klenk H.P."/>
            <person name="Lapidus A."/>
        </authorList>
    </citation>
    <scope>NUCLEOTIDE SEQUENCE [LARGE SCALE GENOMIC DNA]</scope>
    <source>
        <strain evidence="13">DSM 14237 / IC166 / ACAM 630</strain>
    </source>
</reference>
<dbReference type="Proteomes" id="UP000008634">
    <property type="component" value="Chromosome"/>
</dbReference>
<comment type="cofactor">
    <cofactor evidence="1">
        <name>Ca(2+)</name>
        <dbReference type="ChEBI" id="CHEBI:29108"/>
    </cofactor>
</comment>
<dbReference type="InterPro" id="IPR014718">
    <property type="entry name" value="GH-type_carb-bd"/>
</dbReference>
<feature type="active site" description="Proton donor" evidence="9">
    <location>
        <position position="190"/>
    </location>
</feature>
<evidence type="ECO:0000256" key="6">
    <source>
        <dbReference type="ARBA" id="ARBA00023235"/>
    </source>
</evidence>
<dbReference type="STRING" id="688270.Celal_2647"/>
<dbReference type="InterPro" id="IPR008183">
    <property type="entry name" value="Aldose_1/G6P_1-epimerase"/>
</dbReference>
<dbReference type="GO" id="GO:0006006">
    <property type="term" value="P:glucose metabolic process"/>
    <property type="evidence" value="ECO:0007669"/>
    <property type="project" value="TreeGrafter"/>
</dbReference>
<keyword evidence="7 8" id="KW-0119">Carbohydrate metabolism</keyword>
<dbReference type="InterPro" id="IPR015443">
    <property type="entry name" value="Aldose_1-epimerase"/>
</dbReference>
<sequence>MVYNCCYLKDDSIIKVLQKSLNLFINFSALIQNTIKNNKIELTVLDFGAIIQKIIVKDKNGNPTNMVVGFEQPKDYLDNPMFLGACIGRYAGRISKGEFTLDKKIYPIQEEKGVHLHGGSAGFNKKYFKVDEVNHGGNPFIKLSYISEHLEEGYPGTLKVSVTYTLEDNALIVTHEATTDQKTVVNLTNHSYFKLDNTAEINHYDLQLDCTKILDTYDNLIPTGKLTEVAHTKYDFLENKKINTTRLDTPFVIDKRKEICASVHSAISGITLEVTTNQAAVVIYTPETTGSICFETQNYPDAPNQPNFPSSVLNKGEKYFNQSIFRFKA</sequence>
<organism evidence="12 13">
    <name type="scientific">Cellulophaga algicola (strain DSM 14237 / IC166 / ACAM 630)</name>
    <dbReference type="NCBI Taxonomy" id="688270"/>
    <lineage>
        <taxon>Bacteria</taxon>
        <taxon>Pseudomonadati</taxon>
        <taxon>Bacteroidota</taxon>
        <taxon>Flavobacteriia</taxon>
        <taxon>Flavobacteriales</taxon>
        <taxon>Flavobacteriaceae</taxon>
        <taxon>Cellulophaga</taxon>
    </lineage>
</organism>
<comment type="catalytic activity">
    <reaction evidence="8">
        <text>alpha-D-glucose = beta-D-glucose</text>
        <dbReference type="Rhea" id="RHEA:10264"/>
        <dbReference type="ChEBI" id="CHEBI:15903"/>
        <dbReference type="ChEBI" id="CHEBI:17925"/>
        <dbReference type="EC" id="5.1.3.3"/>
    </reaction>
</comment>
<dbReference type="GO" id="GO:0030246">
    <property type="term" value="F:carbohydrate binding"/>
    <property type="evidence" value="ECO:0007669"/>
    <property type="project" value="InterPro"/>
</dbReference>
<name>E6XB68_CELAD</name>
<comment type="similarity">
    <text evidence="3 8">Belongs to the aldose epimerase family.</text>
</comment>
<dbReference type="PIRSF" id="PIRSF005096">
    <property type="entry name" value="GALM"/>
    <property type="match status" value="1"/>
</dbReference>
<dbReference type="HOGENOM" id="CLU_031753_1_1_10"/>
<evidence type="ECO:0000256" key="9">
    <source>
        <dbReference type="PIRSR" id="PIRSR005096-1"/>
    </source>
</evidence>
<evidence type="ECO:0000256" key="2">
    <source>
        <dbReference type="ARBA" id="ARBA00005028"/>
    </source>
</evidence>
<dbReference type="PANTHER" id="PTHR10091">
    <property type="entry name" value="ALDOSE-1-EPIMERASE"/>
    <property type="match status" value="1"/>
</dbReference>
<evidence type="ECO:0000256" key="4">
    <source>
        <dbReference type="ARBA" id="ARBA00011245"/>
    </source>
</evidence>
<gene>
    <name evidence="12" type="ordered locus">Celal_2647</name>
</gene>
<evidence type="ECO:0000313" key="13">
    <source>
        <dbReference type="Proteomes" id="UP000008634"/>
    </source>
</evidence>
<evidence type="ECO:0000256" key="5">
    <source>
        <dbReference type="ARBA" id="ARBA00022837"/>
    </source>
</evidence>
<dbReference type="EC" id="5.1.3.3" evidence="8"/>
<comment type="pathway">
    <text evidence="2 8">Carbohydrate metabolism; hexose metabolism.</text>
</comment>
<dbReference type="KEGG" id="cao:Celal_2647"/>
<protein>
    <recommendedName>
        <fullName evidence="8">Aldose 1-epimerase</fullName>
        <ecNumber evidence="8">5.1.3.3</ecNumber>
    </recommendedName>
</protein>
<dbReference type="Pfam" id="PF01263">
    <property type="entry name" value="Aldose_epim"/>
    <property type="match status" value="1"/>
</dbReference>
<dbReference type="SUPFAM" id="SSF74650">
    <property type="entry name" value="Galactose mutarotase-like"/>
    <property type="match status" value="1"/>
</dbReference>
<evidence type="ECO:0000256" key="1">
    <source>
        <dbReference type="ARBA" id="ARBA00001913"/>
    </source>
</evidence>
<dbReference type="GO" id="GO:0005737">
    <property type="term" value="C:cytoplasm"/>
    <property type="evidence" value="ECO:0007669"/>
    <property type="project" value="TreeGrafter"/>
</dbReference>